<keyword evidence="8 16" id="KW-0418">Kinase</keyword>
<dbReference type="PANTHER" id="PTHR34299:SF1">
    <property type="entry name" value="DIACYLGLYCEROL KINASE"/>
    <property type="match status" value="1"/>
</dbReference>
<keyword evidence="14" id="KW-1208">Phospholipid metabolism</keyword>
<evidence type="ECO:0000256" key="2">
    <source>
        <dbReference type="ARBA" id="ARBA00005967"/>
    </source>
</evidence>
<evidence type="ECO:0000256" key="8">
    <source>
        <dbReference type="ARBA" id="ARBA00022777"/>
    </source>
</evidence>
<keyword evidence="12 15" id="KW-0472">Membrane</keyword>
<keyword evidence="7" id="KW-0547">Nucleotide-binding</keyword>
<keyword evidence="10 15" id="KW-1133">Transmembrane helix</keyword>
<sequence length="136" mass="14653">MNETKNVGTPQPFSLAARSKSFGYAIAGIVFMLKTQHNAWLHLIATVIVAGLAFYFKVSAADWRWLVVAMVAVWVAETINTAVEYVCDVVSPGYAIAVKHAKDIAAGGVLIAAAGAVLIGGLTFWPYFWPQVARLL</sequence>
<evidence type="ECO:0000256" key="11">
    <source>
        <dbReference type="ARBA" id="ARBA00023098"/>
    </source>
</evidence>
<comment type="subcellular location">
    <subcellularLocation>
        <location evidence="1">Cell membrane</location>
        <topology evidence="1">Multi-pass membrane protein</topology>
    </subcellularLocation>
</comment>
<keyword evidence="13" id="KW-0594">Phospholipid biosynthesis</keyword>
<dbReference type="CDD" id="cd14265">
    <property type="entry name" value="UDPK_IM_like"/>
    <property type="match status" value="1"/>
</dbReference>
<evidence type="ECO:0000256" key="1">
    <source>
        <dbReference type="ARBA" id="ARBA00004651"/>
    </source>
</evidence>
<evidence type="ECO:0000256" key="3">
    <source>
        <dbReference type="ARBA" id="ARBA00022475"/>
    </source>
</evidence>
<evidence type="ECO:0000256" key="5">
    <source>
        <dbReference type="ARBA" id="ARBA00022679"/>
    </source>
</evidence>
<dbReference type="Proteomes" id="UP000662888">
    <property type="component" value="Chromosome"/>
</dbReference>
<evidence type="ECO:0000256" key="13">
    <source>
        <dbReference type="ARBA" id="ARBA00023209"/>
    </source>
</evidence>
<protein>
    <submittedName>
        <fullName evidence="16">Diacylglycerol kinase family protein</fullName>
    </submittedName>
</protein>
<dbReference type="InterPro" id="IPR000829">
    <property type="entry name" value="DAGK"/>
</dbReference>
<organism evidence="16 17">
    <name type="scientific">Massilia antarctica</name>
    <dbReference type="NCBI Taxonomy" id="2765360"/>
    <lineage>
        <taxon>Bacteria</taxon>
        <taxon>Pseudomonadati</taxon>
        <taxon>Pseudomonadota</taxon>
        <taxon>Betaproteobacteria</taxon>
        <taxon>Burkholderiales</taxon>
        <taxon>Oxalobacteraceae</taxon>
        <taxon>Telluria group</taxon>
        <taxon>Massilia</taxon>
    </lineage>
</organism>
<gene>
    <name evidence="16" type="ORF">IV454_25445</name>
</gene>
<feature type="transmembrane region" description="Helical" evidence="15">
    <location>
        <begin position="40"/>
        <end position="57"/>
    </location>
</feature>
<reference evidence="16 17" key="1">
    <citation type="submission" date="2020-11" db="EMBL/GenBank/DDBJ databases">
        <authorList>
            <person name="Sun Q."/>
        </authorList>
    </citation>
    <scope>NUCLEOTIDE SEQUENCE [LARGE SCALE GENOMIC DNA]</scope>
    <source>
        <strain evidence="16 17">P8398</strain>
    </source>
</reference>
<dbReference type="InterPro" id="IPR036945">
    <property type="entry name" value="DAGK_sf"/>
</dbReference>
<dbReference type="Pfam" id="PF01219">
    <property type="entry name" value="DAGK_prokar"/>
    <property type="match status" value="1"/>
</dbReference>
<feature type="transmembrane region" description="Helical" evidence="15">
    <location>
        <begin position="63"/>
        <end position="83"/>
    </location>
</feature>
<dbReference type="GO" id="GO:0016301">
    <property type="term" value="F:kinase activity"/>
    <property type="evidence" value="ECO:0007669"/>
    <property type="project" value="UniProtKB-KW"/>
</dbReference>
<accession>A0AA48WC71</accession>
<proteinExistence type="inferred from homology"/>
<evidence type="ECO:0000256" key="14">
    <source>
        <dbReference type="ARBA" id="ARBA00023264"/>
    </source>
</evidence>
<evidence type="ECO:0000313" key="17">
    <source>
        <dbReference type="Proteomes" id="UP000662888"/>
    </source>
</evidence>
<keyword evidence="9" id="KW-0067">ATP-binding</keyword>
<keyword evidence="5" id="KW-0808">Transferase</keyword>
<evidence type="ECO:0000256" key="15">
    <source>
        <dbReference type="SAM" id="Phobius"/>
    </source>
</evidence>
<comment type="similarity">
    <text evidence="2">Belongs to the bacterial diacylglycerol kinase family.</text>
</comment>
<dbReference type="RefSeq" id="WP_206088435.1">
    <property type="nucleotide sequence ID" value="NZ_CP065053.1"/>
</dbReference>
<evidence type="ECO:0000256" key="6">
    <source>
        <dbReference type="ARBA" id="ARBA00022692"/>
    </source>
</evidence>
<dbReference type="PANTHER" id="PTHR34299">
    <property type="entry name" value="DIACYLGLYCEROL KINASE"/>
    <property type="match status" value="1"/>
</dbReference>
<keyword evidence="6 15" id="KW-0812">Transmembrane</keyword>
<evidence type="ECO:0000256" key="7">
    <source>
        <dbReference type="ARBA" id="ARBA00022741"/>
    </source>
</evidence>
<dbReference type="EMBL" id="CP065053">
    <property type="protein sequence ID" value="QPI48819.1"/>
    <property type="molecule type" value="Genomic_DNA"/>
</dbReference>
<evidence type="ECO:0000256" key="4">
    <source>
        <dbReference type="ARBA" id="ARBA00022516"/>
    </source>
</evidence>
<keyword evidence="11" id="KW-0443">Lipid metabolism</keyword>
<dbReference type="Gene3D" id="1.10.287.3610">
    <property type="match status" value="1"/>
</dbReference>
<name>A0AA48WC71_9BURK</name>
<evidence type="ECO:0000313" key="16">
    <source>
        <dbReference type="EMBL" id="QPI48819.1"/>
    </source>
</evidence>
<evidence type="ECO:0000256" key="12">
    <source>
        <dbReference type="ARBA" id="ARBA00023136"/>
    </source>
</evidence>
<keyword evidence="4" id="KW-0444">Lipid biosynthesis</keyword>
<keyword evidence="3" id="KW-1003">Cell membrane</keyword>
<evidence type="ECO:0000256" key="10">
    <source>
        <dbReference type="ARBA" id="ARBA00022989"/>
    </source>
</evidence>
<evidence type="ECO:0000256" key="9">
    <source>
        <dbReference type="ARBA" id="ARBA00022840"/>
    </source>
</evidence>
<feature type="transmembrane region" description="Helical" evidence="15">
    <location>
        <begin position="104"/>
        <end position="128"/>
    </location>
</feature>
<dbReference type="InterPro" id="IPR033717">
    <property type="entry name" value="UDPK"/>
</dbReference>
<keyword evidence="17" id="KW-1185">Reference proteome</keyword>